<dbReference type="PANTHER" id="PTHR35401:SF1">
    <property type="entry name" value="CYTOPLASMIC PROTEIN"/>
    <property type="match status" value="1"/>
</dbReference>
<evidence type="ECO:0000256" key="1">
    <source>
        <dbReference type="ARBA" id="ARBA00022491"/>
    </source>
</evidence>
<dbReference type="SUPFAM" id="SSF47598">
    <property type="entry name" value="Ribbon-helix-helix"/>
    <property type="match status" value="1"/>
</dbReference>
<evidence type="ECO:0000313" key="7">
    <source>
        <dbReference type="EMBL" id="GEL93889.1"/>
    </source>
</evidence>
<evidence type="ECO:0008006" key="9">
    <source>
        <dbReference type="Google" id="ProtNLM"/>
    </source>
</evidence>
<keyword evidence="1" id="KW-0678">Repressor</keyword>
<evidence type="ECO:0000256" key="5">
    <source>
        <dbReference type="ARBA" id="ARBA00023163"/>
    </source>
</evidence>
<keyword evidence="2" id="KW-1277">Toxin-antitoxin system</keyword>
<dbReference type="InterPro" id="IPR010985">
    <property type="entry name" value="Ribbon_hlx_hlx"/>
</dbReference>
<dbReference type="PANTHER" id="PTHR35401">
    <property type="entry name" value="COPG FAMILY HELIX-TURN-HELIX PROTEIN-RELATED-RELATED"/>
    <property type="match status" value="1"/>
</dbReference>
<proteinExistence type="inferred from homology"/>
<comment type="similarity">
    <text evidence="6">Belongs to the TacA antitoxin family.</text>
</comment>
<dbReference type="Pfam" id="PF08681">
    <property type="entry name" value="TacA1"/>
    <property type="match status" value="1"/>
</dbReference>
<gene>
    <name evidence="7" type="ORF">CCO02nite_05470</name>
</gene>
<dbReference type="Gene3D" id="1.20.5.780">
    <property type="entry name" value="Single helix bin"/>
    <property type="match status" value="1"/>
</dbReference>
<dbReference type="RefSeq" id="WP_146841524.1">
    <property type="nucleotide sequence ID" value="NZ_BJWG01000002.1"/>
</dbReference>
<keyword evidence="3" id="KW-0805">Transcription regulation</keyword>
<evidence type="ECO:0000256" key="3">
    <source>
        <dbReference type="ARBA" id="ARBA00023015"/>
    </source>
</evidence>
<evidence type="ECO:0000256" key="2">
    <source>
        <dbReference type="ARBA" id="ARBA00022649"/>
    </source>
</evidence>
<keyword evidence="4" id="KW-0238">DNA-binding</keyword>
<accession>A0A511J845</accession>
<dbReference type="GO" id="GO:0006355">
    <property type="term" value="P:regulation of DNA-templated transcription"/>
    <property type="evidence" value="ECO:0007669"/>
    <property type="project" value="InterPro"/>
</dbReference>
<comment type="caution">
    <text evidence="7">The sequence shown here is derived from an EMBL/GenBank/DDBJ whole genome shotgun (WGS) entry which is preliminary data.</text>
</comment>
<dbReference type="InterPro" id="IPR014795">
    <property type="entry name" value="TacA_1-like"/>
</dbReference>
<dbReference type="OrthoDB" id="4829464at2"/>
<evidence type="ECO:0000313" key="8">
    <source>
        <dbReference type="Proteomes" id="UP000321720"/>
    </source>
</evidence>
<keyword evidence="8" id="KW-1185">Reference proteome</keyword>
<evidence type="ECO:0000256" key="4">
    <source>
        <dbReference type="ARBA" id="ARBA00023125"/>
    </source>
</evidence>
<evidence type="ECO:0000256" key="6">
    <source>
        <dbReference type="ARBA" id="ARBA00049988"/>
    </source>
</evidence>
<reference evidence="7 8" key="1">
    <citation type="submission" date="2019-07" db="EMBL/GenBank/DDBJ databases">
        <title>Whole genome shotgun sequence of Cellulomonas composti NBRC 100758.</title>
        <authorList>
            <person name="Hosoyama A."/>
            <person name="Uohara A."/>
            <person name="Ohji S."/>
            <person name="Ichikawa N."/>
        </authorList>
    </citation>
    <scope>NUCLEOTIDE SEQUENCE [LARGE SCALE GENOMIC DNA]</scope>
    <source>
        <strain evidence="7 8">NBRC 100758</strain>
    </source>
</reference>
<name>A0A511J845_9CELL</name>
<sequence length="117" mass="12973">MATATKTSRLNLRVAPESLDVLRRAAAEQQQDLTSFILGAALDRARETLLEVQVITLTAEERRRLDEAFDREPRVVSALAELVAWAKSLEVEDPSGLGRRTYSWPPPGKLVSAVDED</sequence>
<dbReference type="Proteomes" id="UP000321720">
    <property type="component" value="Unassembled WGS sequence"/>
</dbReference>
<organism evidence="7 8">
    <name type="scientific">Cellulomonas composti</name>
    <dbReference type="NCBI Taxonomy" id="266130"/>
    <lineage>
        <taxon>Bacteria</taxon>
        <taxon>Bacillati</taxon>
        <taxon>Actinomycetota</taxon>
        <taxon>Actinomycetes</taxon>
        <taxon>Micrococcales</taxon>
        <taxon>Cellulomonadaceae</taxon>
        <taxon>Cellulomonas</taxon>
    </lineage>
</organism>
<dbReference type="GO" id="GO:0003677">
    <property type="term" value="F:DNA binding"/>
    <property type="evidence" value="ECO:0007669"/>
    <property type="project" value="UniProtKB-KW"/>
</dbReference>
<dbReference type="AlphaFoldDB" id="A0A511J845"/>
<dbReference type="EMBL" id="BJWG01000002">
    <property type="protein sequence ID" value="GEL93889.1"/>
    <property type="molecule type" value="Genomic_DNA"/>
</dbReference>
<keyword evidence="5" id="KW-0804">Transcription</keyword>
<protein>
    <recommendedName>
        <fullName evidence="9">DUF1778 domain-containing protein</fullName>
    </recommendedName>
</protein>